<comment type="caution">
    <text evidence="1">The sequence shown here is derived from an EMBL/GenBank/DDBJ whole genome shotgun (WGS) entry which is preliminary data.</text>
</comment>
<evidence type="ECO:0000313" key="2">
    <source>
        <dbReference type="Proteomes" id="UP001239111"/>
    </source>
</evidence>
<name>A0ACC2N824_9HYME</name>
<reference evidence="1" key="1">
    <citation type="submission" date="2023-04" db="EMBL/GenBank/DDBJ databases">
        <title>A chromosome-level genome assembly of the parasitoid wasp Eretmocerus hayati.</title>
        <authorList>
            <person name="Zhong Y."/>
            <person name="Liu S."/>
            <person name="Liu Y."/>
        </authorList>
    </citation>
    <scope>NUCLEOTIDE SEQUENCE</scope>
    <source>
        <strain evidence="1">ZJU_SS_LIU_2023</strain>
    </source>
</reference>
<sequence>MQEPKDAWLVWSRRKEKNRFKWSKKAQQGDESLEAERLVTSLLQKPFTLETRHIDAKCPNKLNIDDFGGKNAPVRNDGAIEDEAVLRIDFSQIFNSIYITFETASERLSGKAKEKLQLYKNIFLELKREIQTDLNDVKEYLQDRLDKAKKDGWKKYEEVKQKVIKIFEAKKEESKEKVDKFHKKVVELLDKEKP</sequence>
<evidence type="ECO:0000313" key="1">
    <source>
        <dbReference type="EMBL" id="KAJ8667199.1"/>
    </source>
</evidence>
<dbReference type="Proteomes" id="UP001239111">
    <property type="component" value="Chromosome 4"/>
</dbReference>
<keyword evidence="2" id="KW-1185">Reference proteome</keyword>
<gene>
    <name evidence="1" type="ORF">QAD02_008861</name>
</gene>
<dbReference type="EMBL" id="CM056744">
    <property type="protein sequence ID" value="KAJ8667199.1"/>
    <property type="molecule type" value="Genomic_DNA"/>
</dbReference>
<proteinExistence type="predicted"/>
<protein>
    <submittedName>
        <fullName evidence="1">Uncharacterized protein</fullName>
    </submittedName>
</protein>
<organism evidence="1 2">
    <name type="scientific">Eretmocerus hayati</name>
    <dbReference type="NCBI Taxonomy" id="131215"/>
    <lineage>
        <taxon>Eukaryota</taxon>
        <taxon>Metazoa</taxon>
        <taxon>Ecdysozoa</taxon>
        <taxon>Arthropoda</taxon>
        <taxon>Hexapoda</taxon>
        <taxon>Insecta</taxon>
        <taxon>Pterygota</taxon>
        <taxon>Neoptera</taxon>
        <taxon>Endopterygota</taxon>
        <taxon>Hymenoptera</taxon>
        <taxon>Apocrita</taxon>
        <taxon>Proctotrupomorpha</taxon>
        <taxon>Chalcidoidea</taxon>
        <taxon>Aphelinidae</taxon>
        <taxon>Aphelininae</taxon>
        <taxon>Eretmocerus</taxon>
    </lineage>
</organism>
<accession>A0ACC2N824</accession>